<dbReference type="Proteomes" id="UP000264883">
    <property type="component" value="Chromosome"/>
</dbReference>
<keyword evidence="3" id="KW-1185">Reference proteome</keyword>
<feature type="signal peptide" evidence="1">
    <location>
        <begin position="1"/>
        <end position="21"/>
    </location>
</feature>
<reference evidence="2 3" key="1">
    <citation type="submission" date="2016-08" db="EMBL/GenBank/DDBJ databases">
        <title>Complete Genome Sequence Of The Indigo Reducing Clostridium isatidis DSM15098.</title>
        <authorList>
            <person name="Little G.T."/>
            <person name="Minton N.P."/>
        </authorList>
    </citation>
    <scope>NUCLEOTIDE SEQUENCE [LARGE SCALE GENOMIC DNA]</scope>
    <source>
        <strain evidence="2 3">DSM 15098</strain>
    </source>
</reference>
<proteinExistence type="predicted"/>
<sequence length="105" mass="11481">MKKIISAIMICLSFNFNIAKAPQITSNVLTEGVYNVGDIINALGDVKFIQNISPNNTVFFSLLDDNRAAIESIIMKPGSGKFLLTELKPSYKLVILGDGEAFLSR</sequence>
<dbReference type="OrthoDB" id="1924904at2"/>
<dbReference type="EMBL" id="CP016786">
    <property type="protein sequence ID" value="ASW43408.1"/>
    <property type="molecule type" value="Genomic_DNA"/>
</dbReference>
<protein>
    <submittedName>
        <fullName evidence="2">Uncharacterized protein</fullName>
    </submittedName>
</protein>
<dbReference type="RefSeq" id="WP_119865542.1">
    <property type="nucleotide sequence ID" value="NZ_CP016786.1"/>
</dbReference>
<organism evidence="2 3">
    <name type="scientific">Clostridium isatidis</name>
    <dbReference type="NCBI Taxonomy" id="182773"/>
    <lineage>
        <taxon>Bacteria</taxon>
        <taxon>Bacillati</taxon>
        <taxon>Bacillota</taxon>
        <taxon>Clostridia</taxon>
        <taxon>Eubacteriales</taxon>
        <taxon>Clostridiaceae</taxon>
        <taxon>Clostridium</taxon>
    </lineage>
</organism>
<gene>
    <name evidence="2" type="ORF">BEN51_07935</name>
</gene>
<name>A0A343JD00_9CLOT</name>
<dbReference type="KEGG" id="cia:BEN51_07935"/>
<evidence type="ECO:0000256" key="1">
    <source>
        <dbReference type="SAM" id="SignalP"/>
    </source>
</evidence>
<feature type="chain" id="PRO_5016847974" evidence="1">
    <location>
        <begin position="22"/>
        <end position="105"/>
    </location>
</feature>
<accession>A0A343JD00</accession>
<keyword evidence="1" id="KW-0732">Signal</keyword>
<evidence type="ECO:0000313" key="3">
    <source>
        <dbReference type="Proteomes" id="UP000264883"/>
    </source>
</evidence>
<dbReference type="AlphaFoldDB" id="A0A343JD00"/>
<evidence type="ECO:0000313" key="2">
    <source>
        <dbReference type="EMBL" id="ASW43408.1"/>
    </source>
</evidence>